<sequence length="282" mass="30521">MTIHAVITGSQAIAAETLAIDHVSKEFDVAGQRVRALADINLTVAEGEFVSIVGASGCGKSTLLRLILGLDTHYQGEIRVEGRRVECPGLDRSIVFQEHRLLPWLSVEANVAAALRKSPLGASQKRALVAEHLELVGLDQFAKAYPAQLSGGMAQRVAIARALVTRPKFLLLDEPLGALDALTRLRLQDELRRIVRQEGATAILVTHDVDEAVYLGDRVVIMHPHPGRIATILPVKGASHDRSDPSFIRLRDEVLSWLGVPRAGGASVEIREKAAKQTASLN</sequence>
<dbReference type="PROSITE" id="PS00211">
    <property type="entry name" value="ABC_TRANSPORTER_1"/>
    <property type="match status" value="1"/>
</dbReference>
<dbReference type="Proteomes" id="UP001156882">
    <property type="component" value="Unassembled WGS sequence"/>
</dbReference>
<dbReference type="InterPro" id="IPR003593">
    <property type="entry name" value="AAA+_ATPase"/>
</dbReference>
<comment type="caution">
    <text evidence="6">The sequence shown here is derived from an EMBL/GenBank/DDBJ whole genome shotgun (WGS) entry which is preliminary data.</text>
</comment>
<keyword evidence="7" id="KW-1185">Reference proteome</keyword>
<dbReference type="InterPro" id="IPR027417">
    <property type="entry name" value="P-loop_NTPase"/>
</dbReference>
<name>A0ABQ6CW47_9HYPH</name>
<comment type="similarity">
    <text evidence="1">Belongs to the ABC transporter superfamily.</text>
</comment>
<keyword evidence="4 6" id="KW-0067">ATP-binding</keyword>
<evidence type="ECO:0000256" key="1">
    <source>
        <dbReference type="ARBA" id="ARBA00005417"/>
    </source>
</evidence>
<dbReference type="InterPro" id="IPR003439">
    <property type="entry name" value="ABC_transporter-like_ATP-bd"/>
</dbReference>
<dbReference type="SUPFAM" id="SSF52540">
    <property type="entry name" value="P-loop containing nucleoside triphosphate hydrolases"/>
    <property type="match status" value="1"/>
</dbReference>
<evidence type="ECO:0000313" key="6">
    <source>
        <dbReference type="EMBL" id="GLS24038.1"/>
    </source>
</evidence>
<dbReference type="PANTHER" id="PTHR42788:SF13">
    <property type="entry name" value="ALIPHATIC SULFONATES IMPORT ATP-BINDING PROTEIN SSUB"/>
    <property type="match status" value="1"/>
</dbReference>
<evidence type="ECO:0000256" key="3">
    <source>
        <dbReference type="ARBA" id="ARBA00022741"/>
    </source>
</evidence>
<gene>
    <name evidence="6" type="ORF">GCM10007874_70590</name>
</gene>
<dbReference type="EMBL" id="BSPC01000095">
    <property type="protein sequence ID" value="GLS24038.1"/>
    <property type="molecule type" value="Genomic_DNA"/>
</dbReference>
<evidence type="ECO:0000313" key="7">
    <source>
        <dbReference type="Proteomes" id="UP001156882"/>
    </source>
</evidence>
<organism evidence="6 7">
    <name type="scientific">Labrys miyagiensis</name>
    <dbReference type="NCBI Taxonomy" id="346912"/>
    <lineage>
        <taxon>Bacteria</taxon>
        <taxon>Pseudomonadati</taxon>
        <taxon>Pseudomonadota</taxon>
        <taxon>Alphaproteobacteria</taxon>
        <taxon>Hyphomicrobiales</taxon>
        <taxon>Xanthobacteraceae</taxon>
        <taxon>Labrys</taxon>
    </lineage>
</organism>
<dbReference type="Gene3D" id="3.40.50.300">
    <property type="entry name" value="P-loop containing nucleotide triphosphate hydrolases"/>
    <property type="match status" value="1"/>
</dbReference>
<dbReference type="GO" id="GO:0005524">
    <property type="term" value="F:ATP binding"/>
    <property type="evidence" value="ECO:0007669"/>
    <property type="project" value="UniProtKB-KW"/>
</dbReference>
<evidence type="ECO:0000256" key="2">
    <source>
        <dbReference type="ARBA" id="ARBA00022448"/>
    </source>
</evidence>
<keyword evidence="3" id="KW-0547">Nucleotide-binding</keyword>
<accession>A0ABQ6CW47</accession>
<evidence type="ECO:0000259" key="5">
    <source>
        <dbReference type="PROSITE" id="PS50893"/>
    </source>
</evidence>
<dbReference type="InterPro" id="IPR017871">
    <property type="entry name" value="ABC_transporter-like_CS"/>
</dbReference>
<dbReference type="InterPro" id="IPR050166">
    <property type="entry name" value="ABC_transporter_ATP-bind"/>
</dbReference>
<dbReference type="CDD" id="cd03293">
    <property type="entry name" value="ABC_NrtD_SsuB_transporters"/>
    <property type="match status" value="1"/>
</dbReference>
<protein>
    <submittedName>
        <fullName evidence="6">ABC transporter ATP-binding protein</fullName>
    </submittedName>
</protein>
<feature type="domain" description="ABC transporter" evidence="5">
    <location>
        <begin position="18"/>
        <end position="251"/>
    </location>
</feature>
<evidence type="ECO:0000256" key="4">
    <source>
        <dbReference type="ARBA" id="ARBA00022840"/>
    </source>
</evidence>
<dbReference type="PANTHER" id="PTHR42788">
    <property type="entry name" value="TAURINE IMPORT ATP-BINDING PROTEIN-RELATED"/>
    <property type="match status" value="1"/>
</dbReference>
<keyword evidence="2" id="KW-0813">Transport</keyword>
<proteinExistence type="inferred from homology"/>
<dbReference type="RefSeq" id="WP_284316959.1">
    <property type="nucleotide sequence ID" value="NZ_BSPC01000095.1"/>
</dbReference>
<dbReference type="SMART" id="SM00382">
    <property type="entry name" value="AAA"/>
    <property type="match status" value="1"/>
</dbReference>
<dbReference type="Pfam" id="PF00005">
    <property type="entry name" value="ABC_tran"/>
    <property type="match status" value="1"/>
</dbReference>
<reference evidence="7" key="1">
    <citation type="journal article" date="2019" name="Int. J. Syst. Evol. Microbiol.">
        <title>The Global Catalogue of Microorganisms (GCM) 10K type strain sequencing project: providing services to taxonomists for standard genome sequencing and annotation.</title>
        <authorList>
            <consortium name="The Broad Institute Genomics Platform"/>
            <consortium name="The Broad Institute Genome Sequencing Center for Infectious Disease"/>
            <person name="Wu L."/>
            <person name="Ma J."/>
        </authorList>
    </citation>
    <scope>NUCLEOTIDE SEQUENCE [LARGE SCALE GENOMIC DNA]</scope>
    <source>
        <strain evidence="7">NBRC 101365</strain>
    </source>
</reference>
<dbReference type="PROSITE" id="PS50893">
    <property type="entry name" value="ABC_TRANSPORTER_2"/>
    <property type="match status" value="1"/>
</dbReference>